<protein>
    <recommendedName>
        <fullName evidence="4">Thymidylate kinase</fullName>
    </recommendedName>
</protein>
<sequence length="444" mass="46878">MATLTRQPFAPLDGLRLQSLTSIKNRQNAIPNAPAKRKACDVLDMDDLENVDPMLFSKRAKGSTGDGNLTKAFFRPSSFILTKAAATIPSLAPAKPGSFGIPPTKSSTSRPRTILHPKSPAVQRPSPKSAVPSSLTAPAGRSPTRASRRMGILSRRRNQRLDSLSFGPGATVPFSLDAALKGTIPSYSGSLRGSGSGSGSGSSSGSSSSNAGSLLPADSKSSWFFDIHEDTPEQEMTNLLQHGTCTLDISSDEESERRAKRDRAEGRDKENIPPADDISQTSARSAGPVAAVDVDDMLAEKQRGPLAEMNVADYYAKGYDMTSIIIVPGDEEDVAAVVDEGEAPARLVEAVGLAPVAEDRVSEFQPCQAAVADVEAASVDDMMRNEDRAPEAAVSSPVQDAGETFELWESNSAKDECEAPAPPTPLSTADRLPLADTHCSVVIS</sequence>
<evidence type="ECO:0008006" key="4">
    <source>
        <dbReference type="Google" id="ProtNLM"/>
    </source>
</evidence>
<evidence type="ECO:0000313" key="2">
    <source>
        <dbReference type="EMBL" id="KAK4130381.1"/>
    </source>
</evidence>
<dbReference type="EMBL" id="MU853437">
    <property type="protein sequence ID" value="KAK4130381.1"/>
    <property type="molecule type" value="Genomic_DNA"/>
</dbReference>
<feature type="compositionally biased region" description="Gly residues" evidence="1">
    <location>
        <begin position="192"/>
        <end position="202"/>
    </location>
</feature>
<feature type="compositionally biased region" description="Basic and acidic residues" evidence="1">
    <location>
        <begin position="255"/>
        <end position="271"/>
    </location>
</feature>
<comment type="caution">
    <text evidence="2">The sequence shown here is derived from an EMBL/GenBank/DDBJ whole genome shotgun (WGS) entry which is preliminary data.</text>
</comment>
<feature type="region of interest" description="Disordered" evidence="1">
    <location>
        <begin position="245"/>
        <end position="287"/>
    </location>
</feature>
<feature type="region of interest" description="Disordered" evidence="1">
    <location>
        <begin position="386"/>
        <end position="431"/>
    </location>
</feature>
<feature type="region of interest" description="Disordered" evidence="1">
    <location>
        <begin position="95"/>
        <end position="156"/>
    </location>
</feature>
<proteinExistence type="predicted"/>
<feature type="compositionally biased region" description="Low complexity" evidence="1">
    <location>
        <begin position="203"/>
        <end position="213"/>
    </location>
</feature>
<evidence type="ECO:0000313" key="3">
    <source>
        <dbReference type="Proteomes" id="UP001304895"/>
    </source>
</evidence>
<feature type="region of interest" description="Disordered" evidence="1">
    <location>
        <begin position="190"/>
        <end position="214"/>
    </location>
</feature>
<dbReference type="AlphaFoldDB" id="A0AAN6UEX9"/>
<reference evidence="2" key="1">
    <citation type="journal article" date="2023" name="Mol. Phylogenet. Evol.">
        <title>Genome-scale phylogeny and comparative genomics of the fungal order Sordariales.</title>
        <authorList>
            <person name="Hensen N."/>
            <person name="Bonometti L."/>
            <person name="Westerberg I."/>
            <person name="Brannstrom I.O."/>
            <person name="Guillou S."/>
            <person name="Cros-Aarteil S."/>
            <person name="Calhoun S."/>
            <person name="Haridas S."/>
            <person name="Kuo A."/>
            <person name="Mondo S."/>
            <person name="Pangilinan J."/>
            <person name="Riley R."/>
            <person name="LaButti K."/>
            <person name="Andreopoulos B."/>
            <person name="Lipzen A."/>
            <person name="Chen C."/>
            <person name="Yan M."/>
            <person name="Daum C."/>
            <person name="Ng V."/>
            <person name="Clum A."/>
            <person name="Steindorff A."/>
            <person name="Ohm R.A."/>
            <person name="Martin F."/>
            <person name="Silar P."/>
            <person name="Natvig D.O."/>
            <person name="Lalanne C."/>
            <person name="Gautier V."/>
            <person name="Ament-Velasquez S.L."/>
            <person name="Kruys A."/>
            <person name="Hutchinson M.I."/>
            <person name="Powell A.J."/>
            <person name="Barry K."/>
            <person name="Miller A.N."/>
            <person name="Grigoriev I.V."/>
            <person name="Debuchy R."/>
            <person name="Gladieux P."/>
            <person name="Hiltunen Thoren M."/>
            <person name="Johannesson H."/>
        </authorList>
    </citation>
    <scope>NUCLEOTIDE SEQUENCE</scope>
    <source>
        <strain evidence="2">CBS 123565</strain>
    </source>
</reference>
<evidence type="ECO:0000256" key="1">
    <source>
        <dbReference type="SAM" id="MobiDB-lite"/>
    </source>
</evidence>
<reference evidence="2" key="2">
    <citation type="submission" date="2023-05" db="EMBL/GenBank/DDBJ databases">
        <authorList>
            <consortium name="Lawrence Berkeley National Laboratory"/>
            <person name="Steindorff A."/>
            <person name="Hensen N."/>
            <person name="Bonometti L."/>
            <person name="Westerberg I."/>
            <person name="Brannstrom I.O."/>
            <person name="Guillou S."/>
            <person name="Cros-Aarteil S."/>
            <person name="Calhoun S."/>
            <person name="Haridas S."/>
            <person name="Kuo A."/>
            <person name="Mondo S."/>
            <person name="Pangilinan J."/>
            <person name="Riley R."/>
            <person name="Labutti K."/>
            <person name="Andreopoulos B."/>
            <person name="Lipzen A."/>
            <person name="Chen C."/>
            <person name="Yanf M."/>
            <person name="Daum C."/>
            <person name="Ng V."/>
            <person name="Clum A."/>
            <person name="Ohm R."/>
            <person name="Martin F."/>
            <person name="Silar P."/>
            <person name="Natvig D."/>
            <person name="Lalanne C."/>
            <person name="Gautier V."/>
            <person name="Ament-Velasquez S.L."/>
            <person name="Kruys A."/>
            <person name="Hutchinson M.I."/>
            <person name="Powell A.J."/>
            <person name="Barry K."/>
            <person name="Miller A.N."/>
            <person name="Grigoriev I.V."/>
            <person name="Debuchy R."/>
            <person name="Gladieux P."/>
            <person name="Thoren M.H."/>
            <person name="Johannesson H."/>
        </authorList>
    </citation>
    <scope>NUCLEOTIDE SEQUENCE</scope>
    <source>
        <strain evidence="2">CBS 123565</strain>
    </source>
</reference>
<gene>
    <name evidence="2" type="ORF">BT67DRAFT_391284</name>
</gene>
<keyword evidence="3" id="KW-1185">Reference proteome</keyword>
<accession>A0AAN6UEX9</accession>
<organism evidence="2 3">
    <name type="scientific">Trichocladium antarcticum</name>
    <dbReference type="NCBI Taxonomy" id="1450529"/>
    <lineage>
        <taxon>Eukaryota</taxon>
        <taxon>Fungi</taxon>
        <taxon>Dikarya</taxon>
        <taxon>Ascomycota</taxon>
        <taxon>Pezizomycotina</taxon>
        <taxon>Sordariomycetes</taxon>
        <taxon>Sordariomycetidae</taxon>
        <taxon>Sordariales</taxon>
        <taxon>Chaetomiaceae</taxon>
        <taxon>Trichocladium</taxon>
    </lineage>
</organism>
<name>A0AAN6UEX9_9PEZI</name>
<dbReference type="Proteomes" id="UP001304895">
    <property type="component" value="Unassembled WGS sequence"/>
</dbReference>